<dbReference type="SUPFAM" id="SSF89260">
    <property type="entry name" value="Collagen-binding domain"/>
    <property type="match status" value="1"/>
</dbReference>
<dbReference type="PANTHER" id="PTHR43806">
    <property type="entry name" value="PEPTIDASE S8"/>
    <property type="match status" value="1"/>
</dbReference>
<feature type="chain" id="PRO_5017178135" evidence="12">
    <location>
        <begin position="25"/>
        <end position="848"/>
    </location>
</feature>
<dbReference type="AlphaFoldDB" id="A0A1H3HHL0"/>
<dbReference type="CDD" id="cd07484">
    <property type="entry name" value="Peptidases_S8_Thermitase_like"/>
    <property type="match status" value="1"/>
</dbReference>
<dbReference type="Gene3D" id="3.40.50.200">
    <property type="entry name" value="Peptidase S8/S53 domain"/>
    <property type="match status" value="1"/>
</dbReference>
<evidence type="ECO:0000313" key="15">
    <source>
        <dbReference type="Proteomes" id="UP000242415"/>
    </source>
</evidence>
<dbReference type="PROSITE" id="PS00137">
    <property type="entry name" value="SUBTILASE_HIS"/>
    <property type="match status" value="1"/>
</dbReference>
<evidence type="ECO:0000259" key="13">
    <source>
        <dbReference type="PROSITE" id="PS50853"/>
    </source>
</evidence>
<dbReference type="SUPFAM" id="SSF49265">
    <property type="entry name" value="Fibronectin type III"/>
    <property type="match status" value="1"/>
</dbReference>
<evidence type="ECO:0000256" key="7">
    <source>
        <dbReference type="ARBA" id="ARBA00022825"/>
    </source>
</evidence>
<dbReference type="InterPro" id="IPR050131">
    <property type="entry name" value="Peptidase_S8_subtilisin-like"/>
</dbReference>
<dbReference type="STRING" id="405436.SAMN05444365_101844"/>
<reference evidence="15" key="1">
    <citation type="submission" date="2016-10" db="EMBL/GenBank/DDBJ databases">
        <authorList>
            <person name="Varghese N."/>
            <person name="Submissions S."/>
        </authorList>
    </citation>
    <scope>NUCLEOTIDE SEQUENCE [LARGE SCALE GENOMIC DNA]</scope>
    <source>
        <strain evidence="15">DSM 45245</strain>
    </source>
</reference>
<evidence type="ECO:0000256" key="12">
    <source>
        <dbReference type="SAM" id="SignalP"/>
    </source>
</evidence>
<dbReference type="Pfam" id="PF00082">
    <property type="entry name" value="Peptidase_S8"/>
    <property type="match status" value="1"/>
</dbReference>
<evidence type="ECO:0000256" key="2">
    <source>
        <dbReference type="ARBA" id="ARBA00011073"/>
    </source>
</evidence>
<keyword evidence="15" id="KW-1185">Reference proteome</keyword>
<dbReference type="PROSITE" id="PS00138">
    <property type="entry name" value="SUBTILASE_SER"/>
    <property type="match status" value="1"/>
</dbReference>
<dbReference type="Pfam" id="PF13205">
    <property type="entry name" value="Big_5"/>
    <property type="match status" value="1"/>
</dbReference>
<dbReference type="SUPFAM" id="SSF52743">
    <property type="entry name" value="Subtilisin-like"/>
    <property type="match status" value="1"/>
</dbReference>
<dbReference type="PROSITE" id="PS00136">
    <property type="entry name" value="SUBTILASE_ASP"/>
    <property type="match status" value="1"/>
</dbReference>
<evidence type="ECO:0000256" key="6">
    <source>
        <dbReference type="ARBA" id="ARBA00022801"/>
    </source>
</evidence>
<dbReference type="InterPro" id="IPR036852">
    <property type="entry name" value="Peptidase_S8/S53_dom_sf"/>
</dbReference>
<dbReference type="InterPro" id="IPR013783">
    <property type="entry name" value="Ig-like_fold"/>
</dbReference>
<dbReference type="InterPro" id="IPR014755">
    <property type="entry name" value="Cu-Rt/internalin_Ig-like"/>
</dbReference>
<comment type="similarity">
    <text evidence="2 10 11">Belongs to the peptidase S8 family.</text>
</comment>
<dbReference type="GO" id="GO:0006508">
    <property type="term" value="P:proteolysis"/>
    <property type="evidence" value="ECO:0007669"/>
    <property type="project" value="UniProtKB-KW"/>
</dbReference>
<evidence type="ECO:0000256" key="8">
    <source>
        <dbReference type="ARBA" id="ARBA00023295"/>
    </source>
</evidence>
<keyword evidence="9" id="KW-0624">Polysaccharide degradation</keyword>
<dbReference type="InterPro" id="IPR023827">
    <property type="entry name" value="Peptidase_S8_Asp-AS"/>
</dbReference>
<keyword evidence="3" id="KW-0964">Secreted</keyword>
<gene>
    <name evidence="14" type="ORF">SAMN05444365_101844</name>
</gene>
<name>A0A1H3HHL0_9ACTN</name>
<feature type="active site" description="Charge relay system" evidence="10">
    <location>
        <position position="351"/>
    </location>
</feature>
<dbReference type="InterPro" id="IPR023828">
    <property type="entry name" value="Peptidase_S8_Ser-AS"/>
</dbReference>
<accession>A0A1H3HHL0</accession>
<dbReference type="InterPro" id="IPR022398">
    <property type="entry name" value="Peptidase_S8_His-AS"/>
</dbReference>
<dbReference type="GO" id="GO:0000272">
    <property type="term" value="P:polysaccharide catabolic process"/>
    <property type="evidence" value="ECO:0007669"/>
    <property type="project" value="UniProtKB-KW"/>
</dbReference>
<evidence type="ECO:0000256" key="4">
    <source>
        <dbReference type="ARBA" id="ARBA00022670"/>
    </source>
</evidence>
<dbReference type="PROSITE" id="PS50853">
    <property type="entry name" value="FN3"/>
    <property type="match status" value="1"/>
</dbReference>
<evidence type="ECO:0000256" key="11">
    <source>
        <dbReference type="RuleBase" id="RU003355"/>
    </source>
</evidence>
<proteinExistence type="inferred from homology"/>
<dbReference type="InterPro" id="IPR000209">
    <property type="entry name" value="Peptidase_S8/S53_dom"/>
</dbReference>
<dbReference type="GO" id="GO:0005576">
    <property type="term" value="C:extracellular region"/>
    <property type="evidence" value="ECO:0007669"/>
    <property type="project" value="UniProtKB-SubCell"/>
</dbReference>
<dbReference type="Gene3D" id="2.60.40.1220">
    <property type="match status" value="1"/>
</dbReference>
<dbReference type="InterPro" id="IPR054399">
    <property type="entry name" value="Fervidolysin-like_N_prodom"/>
</dbReference>
<dbReference type="Gene3D" id="2.60.120.380">
    <property type="match status" value="1"/>
</dbReference>
<keyword evidence="7 10" id="KW-0720">Serine protease</keyword>
<evidence type="ECO:0000256" key="3">
    <source>
        <dbReference type="ARBA" id="ARBA00022525"/>
    </source>
</evidence>
<dbReference type="PANTHER" id="PTHR43806:SF11">
    <property type="entry name" value="CEREVISIN-RELATED"/>
    <property type="match status" value="1"/>
</dbReference>
<evidence type="ECO:0000256" key="5">
    <source>
        <dbReference type="ARBA" id="ARBA00022729"/>
    </source>
</evidence>
<dbReference type="PRINTS" id="PR00723">
    <property type="entry name" value="SUBTILISIN"/>
</dbReference>
<evidence type="ECO:0000256" key="10">
    <source>
        <dbReference type="PROSITE-ProRule" id="PRU01240"/>
    </source>
</evidence>
<protein>
    <submittedName>
        <fullName evidence="14">Type VII secretion-associated serine protease mycosin</fullName>
    </submittedName>
</protein>
<dbReference type="PROSITE" id="PS51892">
    <property type="entry name" value="SUBTILASE"/>
    <property type="match status" value="1"/>
</dbReference>
<dbReference type="GO" id="GO:0016798">
    <property type="term" value="F:hydrolase activity, acting on glycosyl bonds"/>
    <property type="evidence" value="ECO:0007669"/>
    <property type="project" value="UniProtKB-KW"/>
</dbReference>
<feature type="active site" description="Charge relay system" evidence="10">
    <location>
        <position position="197"/>
    </location>
</feature>
<evidence type="ECO:0000256" key="1">
    <source>
        <dbReference type="ARBA" id="ARBA00004613"/>
    </source>
</evidence>
<dbReference type="GO" id="GO:0004252">
    <property type="term" value="F:serine-type endopeptidase activity"/>
    <property type="evidence" value="ECO:0007669"/>
    <property type="project" value="UniProtKB-UniRule"/>
</dbReference>
<dbReference type="InterPro" id="IPR036116">
    <property type="entry name" value="FN3_sf"/>
</dbReference>
<keyword evidence="6 10" id="KW-0378">Hydrolase</keyword>
<feature type="signal peptide" evidence="12">
    <location>
        <begin position="1"/>
        <end position="24"/>
    </location>
</feature>
<dbReference type="Gene3D" id="2.60.40.10">
    <property type="entry name" value="Immunoglobulins"/>
    <property type="match status" value="1"/>
</dbReference>
<keyword evidence="5 12" id="KW-0732">Signal</keyword>
<dbReference type="InterPro" id="IPR034084">
    <property type="entry name" value="Thermitase-like_dom"/>
</dbReference>
<evidence type="ECO:0000313" key="14">
    <source>
        <dbReference type="EMBL" id="SDY15046.1"/>
    </source>
</evidence>
<sequence length="848" mass="88331">MPLRRTVAAAFALAVLGPIAPAHAAPPPSAPKLDIEELPRPARPDERKETAYDPNSVLVRFKRGASAAAKDKALTGRGARSASAVAGTGYVKVRTQGAATDMLRELRRDPAVESVSLDYRRHLTAVPNDPGYAYGDQNYLNTIRLPQAWDRTKGSATQVIAVVDTGVDVNHPDLKGRTVPGYNAVTPGAAPTDSEGHGTMVAGIAAANTHNGVGVAGAAWTGRIMPIKVFGPGGTAFDSDIAEGIIWAADRGAKIINLSLGGPGTSSTLHDAVKYATSKGAVVVVAAGNEGDDTPQYPAAYPEVLAVGATDTAGALTDFSSWGDWIDVAAPGFGIVSTGPGNQYYIGSGTSFAAPLVSGVAALVRTAYPSLTPAQVIARLKDTARDAGPRGIDPYYGNGVIDAFHAVGGAWAAEFPQRAAGAAEPNDVPARAIAFTTSITGTSAMEGDVDWYRYESDREKTVTFRVTPPAYNDTWAQNSDPILEVYDKELRLIGRADSPNVTAQETVTAMLAAGRYYVAVRNYNGAPDTRPYTLAVFGDFSAGPSPAGEQTWVWDVSPADFASGVARGAAPAVRFQRIVDPASVTADTVRLVHGRTGATVAATPAFDAATRTVVLTPEAALQDNTPYRIVVDGVRDTDGAAQAERFRTTFRTVDEAPSPVGNPRATGGVGTATLSWTTPAISDLDQVIVRMAVGLTPPSSPTSGTAVYAGTGSSVTVSGLNARNAYAFGVWVRDRSGNLSAAASARLIGSKVLINGGATTITRGQAAVVTAKVVRGDKLVAITNVPVQLYVRTKGSTTWTLVTTVTTNRYGNVAHTHKPSSSVDYKWVFRDSTAYIGAESAVRAVTVS</sequence>
<keyword evidence="4 10" id="KW-0645">Protease</keyword>
<feature type="active site" description="Charge relay system" evidence="10">
    <location>
        <position position="164"/>
    </location>
</feature>
<dbReference type="InterPro" id="IPR032812">
    <property type="entry name" value="SbsA_Ig"/>
</dbReference>
<keyword evidence="9" id="KW-0119">Carbohydrate metabolism</keyword>
<dbReference type="EMBL" id="FNPH01000001">
    <property type="protein sequence ID" value="SDY15046.1"/>
    <property type="molecule type" value="Genomic_DNA"/>
</dbReference>
<organism evidence="14 15">
    <name type="scientific">Micromonospora pattaloongensis</name>
    <dbReference type="NCBI Taxonomy" id="405436"/>
    <lineage>
        <taxon>Bacteria</taxon>
        <taxon>Bacillati</taxon>
        <taxon>Actinomycetota</taxon>
        <taxon>Actinomycetes</taxon>
        <taxon>Micromonosporales</taxon>
        <taxon>Micromonosporaceae</taxon>
        <taxon>Micromonospora</taxon>
    </lineage>
</organism>
<dbReference type="InterPro" id="IPR015500">
    <property type="entry name" value="Peptidase_S8_subtilisin-rel"/>
</dbReference>
<dbReference type="RefSeq" id="WP_175543487.1">
    <property type="nucleotide sequence ID" value="NZ_FNPH01000001.1"/>
</dbReference>
<evidence type="ECO:0000256" key="9">
    <source>
        <dbReference type="ARBA" id="ARBA00023326"/>
    </source>
</evidence>
<comment type="subcellular location">
    <subcellularLocation>
        <location evidence="1">Secreted</location>
    </subcellularLocation>
</comment>
<dbReference type="InterPro" id="IPR003961">
    <property type="entry name" value="FN3_dom"/>
</dbReference>
<feature type="domain" description="Fibronectin type-III" evidence="13">
    <location>
        <begin position="656"/>
        <end position="753"/>
    </location>
</feature>
<dbReference type="Proteomes" id="UP000242415">
    <property type="component" value="Unassembled WGS sequence"/>
</dbReference>
<keyword evidence="8" id="KW-0326">Glycosidase</keyword>
<dbReference type="Pfam" id="PF22148">
    <property type="entry name" value="Fervidolysin_NPro-like"/>
    <property type="match status" value="1"/>
</dbReference>